<evidence type="ECO:0000313" key="1">
    <source>
        <dbReference type="Proteomes" id="UP000036681"/>
    </source>
</evidence>
<dbReference type="AlphaFoldDB" id="A0A0M3HSZ4"/>
<sequence length="86" mass="9804">MGFDFAEGAAKPTILQKFIIFEIALTMGRLSTSGSLMETLRHRRRQLQDKKLLSEMGSSKKISTKLLLKKKERNSLKRAKKEMSCS</sequence>
<dbReference type="Proteomes" id="UP000036681">
    <property type="component" value="Unplaced"/>
</dbReference>
<name>A0A0M3HSZ4_ASCLU</name>
<evidence type="ECO:0000313" key="2">
    <source>
        <dbReference type="WBParaSite" id="ALUE_0000568901-mRNA-1"/>
    </source>
</evidence>
<reference evidence="2" key="1">
    <citation type="submission" date="2017-02" db="UniProtKB">
        <authorList>
            <consortium name="WormBaseParasite"/>
        </authorList>
    </citation>
    <scope>IDENTIFICATION</scope>
</reference>
<protein>
    <submittedName>
        <fullName evidence="2">BZIP domain-containing protein</fullName>
    </submittedName>
</protein>
<organism evidence="1 2">
    <name type="scientific">Ascaris lumbricoides</name>
    <name type="common">Giant roundworm</name>
    <dbReference type="NCBI Taxonomy" id="6252"/>
    <lineage>
        <taxon>Eukaryota</taxon>
        <taxon>Metazoa</taxon>
        <taxon>Ecdysozoa</taxon>
        <taxon>Nematoda</taxon>
        <taxon>Chromadorea</taxon>
        <taxon>Rhabditida</taxon>
        <taxon>Spirurina</taxon>
        <taxon>Ascaridomorpha</taxon>
        <taxon>Ascaridoidea</taxon>
        <taxon>Ascarididae</taxon>
        <taxon>Ascaris</taxon>
    </lineage>
</organism>
<keyword evidence="1" id="KW-1185">Reference proteome</keyword>
<dbReference type="WBParaSite" id="ALUE_0000568901-mRNA-1">
    <property type="protein sequence ID" value="ALUE_0000568901-mRNA-1"/>
    <property type="gene ID" value="ALUE_0000568901"/>
</dbReference>
<accession>A0A0M3HSZ4</accession>
<proteinExistence type="predicted"/>